<accession>A0A7S3UCQ8</accession>
<proteinExistence type="predicted"/>
<protein>
    <recommendedName>
        <fullName evidence="4">RING-type E3 ubiquitin transferase</fullName>
        <ecNumber evidence="4">2.3.2.27</ecNumber>
    </recommendedName>
</protein>
<dbReference type="SMART" id="SM00744">
    <property type="entry name" value="RINGv"/>
    <property type="match status" value="1"/>
</dbReference>
<dbReference type="Pfam" id="PF13639">
    <property type="entry name" value="zf-RING_2"/>
    <property type="match status" value="1"/>
</dbReference>
<dbReference type="InterPro" id="IPR050731">
    <property type="entry name" value="HRD1_E3_ubiq-ligases"/>
</dbReference>
<evidence type="ECO:0000256" key="1">
    <source>
        <dbReference type="ARBA" id="ARBA00000900"/>
    </source>
</evidence>
<comment type="catalytic activity">
    <reaction evidence="1">
        <text>S-ubiquitinyl-[E2 ubiquitin-conjugating enzyme]-L-cysteine + [acceptor protein]-L-lysine = [E2 ubiquitin-conjugating enzyme]-L-cysteine + N(6)-ubiquitinyl-[acceptor protein]-L-lysine.</text>
        <dbReference type="EC" id="2.3.2.27"/>
    </reaction>
</comment>
<comment type="subcellular location">
    <subcellularLocation>
        <location evidence="2">Endomembrane system</location>
        <topology evidence="2">Multi-pass membrane protein</topology>
    </subcellularLocation>
</comment>
<evidence type="ECO:0000256" key="15">
    <source>
        <dbReference type="SAM" id="Phobius"/>
    </source>
</evidence>
<evidence type="ECO:0000256" key="9">
    <source>
        <dbReference type="ARBA" id="ARBA00022771"/>
    </source>
</evidence>
<evidence type="ECO:0000256" key="2">
    <source>
        <dbReference type="ARBA" id="ARBA00004127"/>
    </source>
</evidence>
<dbReference type="GO" id="GO:0043161">
    <property type="term" value="P:proteasome-mediated ubiquitin-dependent protein catabolic process"/>
    <property type="evidence" value="ECO:0007669"/>
    <property type="project" value="TreeGrafter"/>
</dbReference>
<evidence type="ECO:0000256" key="11">
    <source>
        <dbReference type="ARBA" id="ARBA00022833"/>
    </source>
</evidence>
<feature type="transmembrane region" description="Helical" evidence="15">
    <location>
        <begin position="351"/>
        <end position="370"/>
    </location>
</feature>
<dbReference type="EC" id="2.3.2.27" evidence="4"/>
<feature type="chain" id="PRO_5031513768" description="RING-type E3 ubiquitin transferase" evidence="16">
    <location>
        <begin position="24"/>
        <end position="545"/>
    </location>
</feature>
<dbReference type="PANTHER" id="PTHR22763">
    <property type="entry name" value="RING ZINC FINGER PROTEIN"/>
    <property type="match status" value="1"/>
</dbReference>
<evidence type="ECO:0000256" key="16">
    <source>
        <dbReference type="SAM" id="SignalP"/>
    </source>
</evidence>
<dbReference type="SUPFAM" id="SSF57850">
    <property type="entry name" value="RING/U-box"/>
    <property type="match status" value="1"/>
</dbReference>
<keyword evidence="12 15" id="KW-1133">Transmembrane helix</keyword>
<feature type="transmembrane region" description="Helical" evidence="15">
    <location>
        <begin position="407"/>
        <end position="429"/>
    </location>
</feature>
<dbReference type="Gene3D" id="3.30.40.10">
    <property type="entry name" value="Zinc/RING finger domain, C3HC4 (zinc finger)"/>
    <property type="match status" value="1"/>
</dbReference>
<keyword evidence="6 15" id="KW-0812">Transmembrane</keyword>
<dbReference type="SMART" id="SM00184">
    <property type="entry name" value="RING"/>
    <property type="match status" value="1"/>
</dbReference>
<evidence type="ECO:0000259" key="17">
    <source>
        <dbReference type="PROSITE" id="PS50089"/>
    </source>
</evidence>
<comment type="pathway">
    <text evidence="3">Protein modification; protein ubiquitination.</text>
</comment>
<dbReference type="GO" id="GO:0012505">
    <property type="term" value="C:endomembrane system"/>
    <property type="evidence" value="ECO:0007669"/>
    <property type="project" value="UniProtKB-SubCell"/>
</dbReference>
<feature type="transmembrane region" description="Helical" evidence="15">
    <location>
        <begin position="309"/>
        <end position="330"/>
    </location>
</feature>
<dbReference type="InterPro" id="IPR011016">
    <property type="entry name" value="Znf_RING-CH"/>
</dbReference>
<evidence type="ECO:0000256" key="5">
    <source>
        <dbReference type="ARBA" id="ARBA00022679"/>
    </source>
</evidence>
<evidence type="ECO:0000256" key="10">
    <source>
        <dbReference type="ARBA" id="ARBA00022786"/>
    </source>
</evidence>
<feature type="transmembrane region" description="Helical" evidence="15">
    <location>
        <begin position="243"/>
        <end position="262"/>
    </location>
</feature>
<organism evidence="18">
    <name type="scientific">Picocystis salinarum</name>
    <dbReference type="NCBI Taxonomy" id="88271"/>
    <lineage>
        <taxon>Eukaryota</taxon>
        <taxon>Viridiplantae</taxon>
        <taxon>Chlorophyta</taxon>
        <taxon>Picocystophyceae</taxon>
        <taxon>Picocystales</taxon>
        <taxon>Picocystaceae</taxon>
        <taxon>Picocystis</taxon>
    </lineage>
</organism>
<dbReference type="InterPro" id="IPR021319">
    <property type="entry name" value="DUF2921"/>
</dbReference>
<evidence type="ECO:0000313" key="18">
    <source>
        <dbReference type="EMBL" id="CAE0609023.1"/>
    </source>
</evidence>
<dbReference type="InterPro" id="IPR001841">
    <property type="entry name" value="Znf_RING"/>
</dbReference>
<dbReference type="GO" id="GO:0061630">
    <property type="term" value="F:ubiquitin protein ligase activity"/>
    <property type="evidence" value="ECO:0007669"/>
    <property type="project" value="UniProtKB-EC"/>
</dbReference>
<evidence type="ECO:0000256" key="3">
    <source>
        <dbReference type="ARBA" id="ARBA00004906"/>
    </source>
</evidence>
<gene>
    <name evidence="18" type="ORF">PSAL00342_LOCUS2842</name>
</gene>
<dbReference type="AlphaFoldDB" id="A0A7S3UCQ8"/>
<feature type="domain" description="RING-type" evidence="17">
    <location>
        <begin position="496"/>
        <end position="539"/>
    </location>
</feature>
<keyword evidence="5" id="KW-0808">Transferase</keyword>
<name>A0A7S3UCQ8_9CHLO</name>
<keyword evidence="10" id="KW-0833">Ubl conjugation pathway</keyword>
<evidence type="ECO:0000256" key="14">
    <source>
        <dbReference type="PROSITE-ProRule" id="PRU00175"/>
    </source>
</evidence>
<dbReference type="PROSITE" id="PS50089">
    <property type="entry name" value="ZF_RING_2"/>
    <property type="match status" value="1"/>
</dbReference>
<feature type="transmembrane region" description="Helical" evidence="15">
    <location>
        <begin position="435"/>
        <end position="454"/>
    </location>
</feature>
<dbReference type="Pfam" id="PF11145">
    <property type="entry name" value="DUF2921"/>
    <property type="match status" value="1"/>
</dbReference>
<evidence type="ECO:0000256" key="4">
    <source>
        <dbReference type="ARBA" id="ARBA00012483"/>
    </source>
</evidence>
<evidence type="ECO:0000256" key="6">
    <source>
        <dbReference type="ARBA" id="ARBA00022692"/>
    </source>
</evidence>
<evidence type="ECO:0000256" key="13">
    <source>
        <dbReference type="ARBA" id="ARBA00023136"/>
    </source>
</evidence>
<keyword evidence="9 14" id="KW-0863">Zinc-finger</keyword>
<evidence type="ECO:0000256" key="8">
    <source>
        <dbReference type="ARBA" id="ARBA00022729"/>
    </source>
</evidence>
<dbReference type="InterPro" id="IPR013083">
    <property type="entry name" value="Znf_RING/FYVE/PHD"/>
</dbReference>
<reference evidence="18" key="1">
    <citation type="submission" date="2021-01" db="EMBL/GenBank/DDBJ databases">
        <authorList>
            <person name="Corre E."/>
            <person name="Pelletier E."/>
            <person name="Niang G."/>
            <person name="Scheremetjew M."/>
            <person name="Finn R."/>
            <person name="Kale V."/>
            <person name="Holt S."/>
            <person name="Cochrane G."/>
            <person name="Meng A."/>
            <person name="Brown T."/>
            <person name="Cohen L."/>
        </authorList>
    </citation>
    <scope>NUCLEOTIDE SEQUENCE</scope>
    <source>
        <strain evidence="18">CCMP1897</strain>
    </source>
</reference>
<dbReference type="EMBL" id="HBIS01003159">
    <property type="protein sequence ID" value="CAE0609023.1"/>
    <property type="molecule type" value="Transcribed_RNA"/>
</dbReference>
<feature type="transmembrane region" description="Helical" evidence="15">
    <location>
        <begin position="274"/>
        <end position="297"/>
    </location>
</feature>
<evidence type="ECO:0000256" key="12">
    <source>
        <dbReference type="ARBA" id="ARBA00022989"/>
    </source>
</evidence>
<keyword evidence="11" id="KW-0862">Zinc</keyword>
<keyword evidence="8 16" id="KW-0732">Signal</keyword>
<keyword evidence="7" id="KW-0479">Metal-binding</keyword>
<sequence length="545" mass="62700">MDGTPTMIAAALVLIGHVQRVVGQGMLSRTGGVGNGPHVWPRNATGTYRGNWEREEYNRSITTLPLLDLERGSAVLRIAVDPGERNSKDVVFVRGELQLRQNLYFADKDENLRLRGVYIAPHGRLIAFSESKMLTDMSTEDMSKKGDEYRQALRLTAKRYANSGAAGRTRLAMNSMDSFNPLSLKKRCSFHVDLRFKTAEEKSERQPIEGSRTYKGRLVSDNCHFSLRVNGTQVLVEKYHSKAINYTLVVSIINFIQVALIIRQMERTNTQASAAKVSILTIALQAILDAYICLSHLTGGLVVDTLFNAFATVAFFKFVMFSIFEMRFMLTIWKARRPASFETWNSTRRELNILYSRFYLCMLAGILLLYEWQKFLPVLSIGFYSFWMPQIVENAMQDIRKPLMPQYILGMSITRLFIPCYFLGCPQNFLHLDQHLQVCFILAGWVGLQTTMLLTQHYYGPRWFVPRRFLPEKYDFYRQVDLDMTVETGGSSDIDCVICMTPVDVKNRRSRMVTPCDHFFHPECLERWMEIKLECPYCRTPLPSL</sequence>
<feature type="signal peptide" evidence="16">
    <location>
        <begin position="1"/>
        <end position="23"/>
    </location>
</feature>
<evidence type="ECO:0000256" key="7">
    <source>
        <dbReference type="ARBA" id="ARBA00022723"/>
    </source>
</evidence>
<keyword evidence="13 15" id="KW-0472">Membrane</keyword>
<dbReference type="PANTHER" id="PTHR22763:SF162">
    <property type="entry name" value="TRANSMEMBRANE E3 UBIQUITIN-PROTEIN LIGASE 1"/>
    <property type="match status" value="1"/>
</dbReference>
<dbReference type="GO" id="GO:0008270">
    <property type="term" value="F:zinc ion binding"/>
    <property type="evidence" value="ECO:0007669"/>
    <property type="project" value="UniProtKB-KW"/>
</dbReference>